<dbReference type="AlphaFoldDB" id="A0A0D3HMI6"/>
<sequence>MTWPELVSPWLGIGLSLMMEISLSVEAVCPSAIHSAMQITFVALYAKLLKIKVSATFCSLSVFHLCSPMATPDGLLRRAGFVMTSCIAGNVIGDRRSSTRRASKIERRGGAM</sequence>
<reference evidence="2" key="2">
    <citation type="submission" date="2015-03" db="UniProtKB">
        <authorList>
            <consortium name="EnsemblPlants"/>
        </authorList>
    </citation>
    <scope>IDENTIFICATION</scope>
</reference>
<keyword evidence="3" id="KW-1185">Reference proteome</keyword>
<dbReference type="EnsemblPlants" id="OBART11G15610.1">
    <property type="protein sequence ID" value="OBART11G15610.1"/>
    <property type="gene ID" value="OBART11G15610"/>
</dbReference>
<evidence type="ECO:0008006" key="4">
    <source>
        <dbReference type="Google" id="ProtNLM"/>
    </source>
</evidence>
<accession>A0A0D3HMI6</accession>
<evidence type="ECO:0000256" key="1">
    <source>
        <dbReference type="SAM" id="SignalP"/>
    </source>
</evidence>
<evidence type="ECO:0000313" key="3">
    <source>
        <dbReference type="Proteomes" id="UP000026960"/>
    </source>
</evidence>
<evidence type="ECO:0000313" key="2">
    <source>
        <dbReference type="EnsemblPlants" id="OBART11G15610.1"/>
    </source>
</evidence>
<reference evidence="2" key="1">
    <citation type="journal article" date="2009" name="Rice">
        <title>De Novo Next Generation Sequencing of Plant Genomes.</title>
        <authorList>
            <person name="Rounsley S."/>
            <person name="Marri P.R."/>
            <person name="Yu Y."/>
            <person name="He R."/>
            <person name="Sisneros N."/>
            <person name="Goicoechea J.L."/>
            <person name="Lee S.J."/>
            <person name="Angelova A."/>
            <person name="Kudrna D."/>
            <person name="Luo M."/>
            <person name="Affourtit J."/>
            <person name="Desany B."/>
            <person name="Knight J."/>
            <person name="Niazi F."/>
            <person name="Egholm M."/>
            <person name="Wing R.A."/>
        </authorList>
    </citation>
    <scope>NUCLEOTIDE SEQUENCE [LARGE SCALE GENOMIC DNA]</scope>
    <source>
        <strain evidence="2">cv. IRGC 105608</strain>
    </source>
</reference>
<proteinExistence type="predicted"/>
<feature type="chain" id="PRO_5002263959" description="Secreted protein" evidence="1">
    <location>
        <begin position="28"/>
        <end position="112"/>
    </location>
</feature>
<keyword evidence="1" id="KW-0732">Signal</keyword>
<feature type="signal peptide" evidence="1">
    <location>
        <begin position="1"/>
        <end position="27"/>
    </location>
</feature>
<organism evidence="2">
    <name type="scientific">Oryza barthii</name>
    <dbReference type="NCBI Taxonomy" id="65489"/>
    <lineage>
        <taxon>Eukaryota</taxon>
        <taxon>Viridiplantae</taxon>
        <taxon>Streptophyta</taxon>
        <taxon>Embryophyta</taxon>
        <taxon>Tracheophyta</taxon>
        <taxon>Spermatophyta</taxon>
        <taxon>Magnoliopsida</taxon>
        <taxon>Liliopsida</taxon>
        <taxon>Poales</taxon>
        <taxon>Poaceae</taxon>
        <taxon>BOP clade</taxon>
        <taxon>Oryzoideae</taxon>
        <taxon>Oryzeae</taxon>
        <taxon>Oryzinae</taxon>
        <taxon>Oryza</taxon>
    </lineage>
</organism>
<dbReference type="HOGENOM" id="CLU_2201218_0_0_1"/>
<dbReference type="Gramene" id="OBART11G15610.1">
    <property type="protein sequence ID" value="OBART11G15610.1"/>
    <property type="gene ID" value="OBART11G15610"/>
</dbReference>
<dbReference type="Proteomes" id="UP000026960">
    <property type="component" value="Chromosome 11"/>
</dbReference>
<dbReference type="PaxDb" id="65489-OBART11G15610.1"/>
<protein>
    <recommendedName>
        <fullName evidence="4">Secreted protein</fullName>
    </recommendedName>
</protein>
<name>A0A0D3HMI6_9ORYZ</name>